<dbReference type="InterPro" id="IPR027417">
    <property type="entry name" value="P-loop_NTPase"/>
</dbReference>
<dbReference type="Pfam" id="PF13177">
    <property type="entry name" value="DNA_pol3_delta2"/>
    <property type="match status" value="1"/>
</dbReference>
<protein>
    <submittedName>
        <fullName evidence="1">Uncharacterized protein</fullName>
    </submittedName>
</protein>
<dbReference type="OrthoDB" id="9810148at2"/>
<dbReference type="Proteomes" id="UP000288197">
    <property type="component" value="Unassembled WGS sequence"/>
</dbReference>
<name>A0A369AYM9_9ENTE</name>
<keyword evidence="2" id="KW-1185">Reference proteome</keyword>
<evidence type="ECO:0000313" key="2">
    <source>
        <dbReference type="Proteomes" id="UP000288197"/>
    </source>
</evidence>
<sequence length="314" mass="36453">MEKNLKSQILEAQPQLAKQFQKVLKNNKLTHAYLIENQDHQMTYDFSLWLSQAIFCLNPVEGDACGNCDNCRRVESFDFPDINTIEPDGQTIKVDQIRDIKQTFIRSGMESRKKVLIIRQAEKMTVNAANGLLKFIEEPDGMMYVFFLTSNINKIIPTIQSRCQQVYLKPVPKKSIESELSQVTDFSENQIKIIAELSDSKEMAVELSKDEWFNSSKEIVSKWFQYLQSKNSLSFVFVQQHIVKIAKDKEQQFLILDLLLVLYRLELKQSIKNESIKQQELMSAIEKIIAARRKLEANVSFQSVCEQLVWQLLN</sequence>
<dbReference type="GeneID" id="63146153"/>
<gene>
    <name evidence="1" type="ORF">CBF32_05765</name>
</gene>
<dbReference type="InterPro" id="IPR050238">
    <property type="entry name" value="DNA_Rep/Repair_Clamp_Loader"/>
</dbReference>
<dbReference type="Gene3D" id="3.40.50.300">
    <property type="entry name" value="P-loop containing nucleotide triphosphate hydrolases"/>
    <property type="match status" value="1"/>
</dbReference>
<dbReference type="GO" id="GO:0006261">
    <property type="term" value="P:DNA-templated DNA replication"/>
    <property type="evidence" value="ECO:0007669"/>
    <property type="project" value="TreeGrafter"/>
</dbReference>
<dbReference type="RefSeq" id="WP_114289374.1">
    <property type="nucleotide sequence ID" value="NZ_JBMAKV010000002.1"/>
</dbReference>
<proteinExistence type="predicted"/>
<dbReference type="SUPFAM" id="SSF52540">
    <property type="entry name" value="P-loop containing nucleoside triphosphate hydrolases"/>
    <property type="match status" value="1"/>
</dbReference>
<dbReference type="EMBL" id="NGJX01000004">
    <property type="protein sequence ID" value="RSU02773.1"/>
    <property type="molecule type" value="Genomic_DNA"/>
</dbReference>
<comment type="caution">
    <text evidence="1">The sequence shown here is derived from an EMBL/GenBank/DDBJ whole genome shotgun (WGS) entry which is preliminary data.</text>
</comment>
<dbReference type="PANTHER" id="PTHR11669">
    <property type="entry name" value="REPLICATION FACTOR C / DNA POLYMERASE III GAMMA-TAU SUBUNIT"/>
    <property type="match status" value="1"/>
</dbReference>
<accession>A0A369AYM9</accession>
<dbReference type="PANTHER" id="PTHR11669:SF8">
    <property type="entry name" value="DNA POLYMERASE III SUBUNIT DELTA"/>
    <property type="match status" value="1"/>
</dbReference>
<reference evidence="1 2" key="1">
    <citation type="submission" date="2017-05" db="EMBL/GenBank/DDBJ databases">
        <title>Vagococcus spp. assemblies.</title>
        <authorList>
            <person name="Gulvik C.A."/>
        </authorList>
    </citation>
    <scope>NUCLEOTIDE SEQUENCE [LARGE SCALE GENOMIC DNA]</scope>
    <source>
        <strain evidence="1 2">NCFB 2497</strain>
    </source>
</reference>
<dbReference type="AlphaFoldDB" id="A0A369AYM9"/>
<evidence type="ECO:0000313" key="1">
    <source>
        <dbReference type="EMBL" id="RSU02773.1"/>
    </source>
</evidence>
<organism evidence="1 2">
    <name type="scientific">Vagococcus fluvialis</name>
    <dbReference type="NCBI Taxonomy" id="2738"/>
    <lineage>
        <taxon>Bacteria</taxon>
        <taxon>Bacillati</taxon>
        <taxon>Bacillota</taxon>
        <taxon>Bacilli</taxon>
        <taxon>Lactobacillales</taxon>
        <taxon>Enterococcaceae</taxon>
        <taxon>Vagococcus</taxon>
    </lineage>
</organism>